<dbReference type="PANTHER" id="PTHR36838:SF4">
    <property type="entry name" value="AUXIN EFFLUX CARRIER FAMILY PROTEIN"/>
    <property type="match status" value="1"/>
</dbReference>
<dbReference type="GO" id="GO:0005886">
    <property type="term" value="C:plasma membrane"/>
    <property type="evidence" value="ECO:0007669"/>
    <property type="project" value="UniProtKB-SubCell"/>
</dbReference>
<accession>A0A6S6Y5L6</accession>
<protein>
    <submittedName>
        <fullName evidence="8">Transporter</fullName>
    </submittedName>
</protein>
<dbReference type="AlphaFoldDB" id="A0A6S6Y5L6"/>
<gene>
    <name evidence="8" type="ORF">DENOEST_3653</name>
</gene>
<keyword evidence="7" id="KW-0472">Membrane</keyword>
<dbReference type="EMBL" id="LR778301">
    <property type="protein sequence ID" value="CAB1370807.1"/>
    <property type="molecule type" value="Genomic_DNA"/>
</dbReference>
<evidence type="ECO:0000256" key="4">
    <source>
        <dbReference type="ARBA" id="ARBA00022475"/>
    </source>
</evidence>
<dbReference type="InterPro" id="IPR004776">
    <property type="entry name" value="Mem_transp_PIN-like"/>
</dbReference>
<keyword evidence="5" id="KW-0812">Transmembrane</keyword>
<dbReference type="GO" id="GO:0055085">
    <property type="term" value="P:transmembrane transport"/>
    <property type="evidence" value="ECO:0007669"/>
    <property type="project" value="InterPro"/>
</dbReference>
<reference evidence="8 9" key="1">
    <citation type="submission" date="2020-03" db="EMBL/GenBank/DDBJ databases">
        <authorList>
            <consortium name="Genoscope - CEA"/>
            <person name="William W."/>
        </authorList>
    </citation>
    <scope>NUCLEOTIDE SEQUENCE [LARGE SCALE GENOMIC DNA]</scope>
    <source>
        <strain evidence="9">DSM 16959</strain>
    </source>
</reference>
<dbReference type="InterPro" id="IPR038770">
    <property type="entry name" value="Na+/solute_symporter_sf"/>
</dbReference>
<dbReference type="RefSeq" id="WP_145769531.1">
    <property type="nucleotide sequence ID" value="NZ_LR778301.1"/>
</dbReference>
<keyword evidence="4" id="KW-1003">Cell membrane</keyword>
<keyword evidence="9" id="KW-1185">Reference proteome</keyword>
<dbReference type="PANTHER" id="PTHR36838">
    <property type="entry name" value="AUXIN EFFLUX CARRIER FAMILY PROTEIN"/>
    <property type="match status" value="1"/>
</dbReference>
<evidence type="ECO:0000256" key="3">
    <source>
        <dbReference type="ARBA" id="ARBA00022448"/>
    </source>
</evidence>
<organism evidence="8 9">
    <name type="scientific">Denitratisoma oestradiolicum</name>
    <dbReference type="NCBI Taxonomy" id="311182"/>
    <lineage>
        <taxon>Bacteria</taxon>
        <taxon>Pseudomonadati</taxon>
        <taxon>Pseudomonadota</taxon>
        <taxon>Betaproteobacteria</taxon>
        <taxon>Nitrosomonadales</taxon>
        <taxon>Sterolibacteriaceae</taxon>
        <taxon>Denitratisoma</taxon>
    </lineage>
</organism>
<dbReference type="OrthoDB" id="9805563at2"/>
<evidence type="ECO:0000256" key="1">
    <source>
        <dbReference type="ARBA" id="ARBA00004651"/>
    </source>
</evidence>
<comment type="subcellular location">
    <subcellularLocation>
        <location evidence="1">Cell membrane</location>
        <topology evidence="1">Multi-pass membrane protein</topology>
    </subcellularLocation>
</comment>
<evidence type="ECO:0000256" key="2">
    <source>
        <dbReference type="ARBA" id="ARBA00010145"/>
    </source>
</evidence>
<dbReference type="Pfam" id="PF03547">
    <property type="entry name" value="Mem_trans"/>
    <property type="match status" value="1"/>
</dbReference>
<name>A0A6S6Y5L6_9PROT</name>
<evidence type="ECO:0000256" key="6">
    <source>
        <dbReference type="ARBA" id="ARBA00022989"/>
    </source>
</evidence>
<evidence type="ECO:0000256" key="7">
    <source>
        <dbReference type="ARBA" id="ARBA00023136"/>
    </source>
</evidence>
<comment type="similarity">
    <text evidence="2">Belongs to the auxin efflux carrier (TC 2.A.69) family.</text>
</comment>
<proteinExistence type="inferred from homology"/>
<sequence>MQTALLLLPDFALIALGAWLRRVFHLGDHFWTGLEKLVYFILFPALLFNAITRQTVSLSSAAPLALSGALIMGSGILLGLLARWLFTLPPVQFASLFQCAYRFNSYIALAVAAKINGGAGIAAMGLICGVTVPIANASAVWMLARHGKLGIWRELARNPLILSTVVALIWSSLGLGVAEPLRAFLTRLSDASIALGLMSVGAALRLRGGLSPQARPAAAYLMTVKLLLLPVVALLSNTLLHLSGVDADTTLIFATLPVASSAYILAQRMNGDGAAVAWVISVTTILAMVTIPLWLALAR</sequence>
<evidence type="ECO:0000256" key="5">
    <source>
        <dbReference type="ARBA" id="ARBA00022692"/>
    </source>
</evidence>
<dbReference type="KEGG" id="doe:DENOEST_3653"/>
<dbReference type="Proteomes" id="UP000515733">
    <property type="component" value="Chromosome"/>
</dbReference>
<evidence type="ECO:0000313" key="8">
    <source>
        <dbReference type="EMBL" id="CAB1370807.1"/>
    </source>
</evidence>
<dbReference type="Gene3D" id="1.20.1530.20">
    <property type="match status" value="1"/>
</dbReference>
<evidence type="ECO:0000313" key="9">
    <source>
        <dbReference type="Proteomes" id="UP000515733"/>
    </source>
</evidence>
<keyword evidence="6" id="KW-1133">Transmembrane helix</keyword>
<keyword evidence="3" id="KW-0813">Transport</keyword>